<proteinExistence type="predicted"/>
<dbReference type="EMBL" id="CP126969">
    <property type="protein sequence ID" value="WIM67791.1"/>
    <property type="molecule type" value="Genomic_DNA"/>
</dbReference>
<dbReference type="Pfam" id="PF13977">
    <property type="entry name" value="TetR_C_6"/>
    <property type="match status" value="1"/>
</dbReference>
<dbReference type="PROSITE" id="PS50977">
    <property type="entry name" value="HTH_TETR_2"/>
    <property type="match status" value="1"/>
</dbReference>
<evidence type="ECO:0000313" key="7">
    <source>
        <dbReference type="EMBL" id="WIM67791.1"/>
    </source>
</evidence>
<feature type="domain" description="HTH tetR-type" evidence="6">
    <location>
        <begin position="3"/>
        <end position="63"/>
    </location>
</feature>
<dbReference type="Proteomes" id="UP001225598">
    <property type="component" value="Chromosome"/>
</dbReference>
<dbReference type="PANTHER" id="PTHR30055">
    <property type="entry name" value="HTH-TYPE TRANSCRIPTIONAL REGULATOR RUTR"/>
    <property type="match status" value="1"/>
</dbReference>
<evidence type="ECO:0000256" key="2">
    <source>
        <dbReference type="ARBA" id="ARBA00023015"/>
    </source>
</evidence>
<dbReference type="InterPro" id="IPR039538">
    <property type="entry name" value="BetI_C"/>
</dbReference>
<evidence type="ECO:0000313" key="8">
    <source>
        <dbReference type="Proteomes" id="UP001225598"/>
    </source>
</evidence>
<dbReference type="InterPro" id="IPR009057">
    <property type="entry name" value="Homeodomain-like_sf"/>
</dbReference>
<evidence type="ECO:0000256" key="4">
    <source>
        <dbReference type="ARBA" id="ARBA00023163"/>
    </source>
</evidence>
<evidence type="ECO:0000256" key="1">
    <source>
        <dbReference type="ARBA" id="ARBA00022491"/>
    </source>
</evidence>
<protein>
    <submittedName>
        <fullName evidence="7">TetR/AcrR family transcriptional regulator</fullName>
    </submittedName>
</protein>
<feature type="DNA-binding region" description="H-T-H motif" evidence="5">
    <location>
        <begin position="26"/>
        <end position="45"/>
    </location>
</feature>
<dbReference type="SUPFAM" id="SSF46689">
    <property type="entry name" value="Homeodomain-like"/>
    <property type="match status" value="1"/>
</dbReference>
<reference evidence="7 8" key="1">
    <citation type="submission" date="2023-05" db="EMBL/GenBank/DDBJ databases">
        <title>Corynebacterium suedekumii sp. nov. and Corynebacterium breve sp. nov. isolated from raw cow's milk.</title>
        <authorList>
            <person name="Baer M.K."/>
            <person name="Mehl L."/>
            <person name="Hellmuth R."/>
            <person name="Marke G."/>
            <person name="Lipski A."/>
        </authorList>
    </citation>
    <scope>NUCLEOTIDE SEQUENCE [LARGE SCALE GENOMIC DNA]</scope>
    <source>
        <strain evidence="7 8">R4</strain>
    </source>
</reference>
<sequence length="164" mass="17841">MQLDSRTEIIYSVWAVIAEQGLPGVTMRVVAKQAGVSVGRVQHHFGTKENLILESCRAMINSANALYDGSLDHAITHVIPHDENTRHGAIIWNAYVAHALVQPAIAELLADAKRGQEDEVTRVLGDRSRARSLIAMADGLVQRVLIGDLTPDEAMAVVRDALES</sequence>
<dbReference type="Pfam" id="PF00440">
    <property type="entry name" value="TetR_N"/>
    <property type="match status" value="1"/>
</dbReference>
<evidence type="ECO:0000256" key="5">
    <source>
        <dbReference type="PROSITE-ProRule" id="PRU00335"/>
    </source>
</evidence>
<dbReference type="SUPFAM" id="SSF48498">
    <property type="entry name" value="Tetracyclin repressor-like, C-terminal domain"/>
    <property type="match status" value="1"/>
</dbReference>
<dbReference type="InterPro" id="IPR050109">
    <property type="entry name" value="HTH-type_TetR-like_transc_reg"/>
</dbReference>
<dbReference type="InterPro" id="IPR001647">
    <property type="entry name" value="HTH_TetR"/>
</dbReference>
<dbReference type="InterPro" id="IPR036271">
    <property type="entry name" value="Tet_transcr_reg_TetR-rel_C_sf"/>
</dbReference>
<keyword evidence="4" id="KW-0804">Transcription</keyword>
<keyword evidence="2" id="KW-0805">Transcription regulation</keyword>
<gene>
    <name evidence="7" type="ORF">QP027_12085</name>
</gene>
<organism evidence="7 8">
    <name type="scientific">Corynebacterium breve</name>
    <dbReference type="NCBI Taxonomy" id="3049799"/>
    <lineage>
        <taxon>Bacteria</taxon>
        <taxon>Bacillati</taxon>
        <taxon>Actinomycetota</taxon>
        <taxon>Actinomycetes</taxon>
        <taxon>Mycobacteriales</taxon>
        <taxon>Corynebacteriaceae</taxon>
        <taxon>Corynebacterium</taxon>
    </lineage>
</organism>
<dbReference type="RefSeq" id="WP_284825116.1">
    <property type="nucleotide sequence ID" value="NZ_CP126969.1"/>
</dbReference>
<name>A0ABY8VFQ3_9CORY</name>
<dbReference type="Gene3D" id="1.10.357.10">
    <property type="entry name" value="Tetracycline Repressor, domain 2"/>
    <property type="match status" value="1"/>
</dbReference>
<evidence type="ECO:0000256" key="3">
    <source>
        <dbReference type="ARBA" id="ARBA00023125"/>
    </source>
</evidence>
<keyword evidence="3 5" id="KW-0238">DNA-binding</keyword>
<keyword evidence="1" id="KW-0678">Repressor</keyword>
<accession>A0ABY8VFQ3</accession>
<evidence type="ECO:0000259" key="6">
    <source>
        <dbReference type="PROSITE" id="PS50977"/>
    </source>
</evidence>
<keyword evidence="8" id="KW-1185">Reference proteome</keyword>
<dbReference type="PRINTS" id="PR00455">
    <property type="entry name" value="HTHTETR"/>
</dbReference>
<dbReference type="PANTHER" id="PTHR30055:SF234">
    <property type="entry name" value="HTH-TYPE TRANSCRIPTIONAL REGULATOR BETI"/>
    <property type="match status" value="1"/>
</dbReference>